<name>A0A6C0JN70_9ZZZZ</name>
<keyword evidence="1" id="KW-0812">Transmembrane</keyword>
<feature type="transmembrane region" description="Helical" evidence="1">
    <location>
        <begin position="264"/>
        <end position="284"/>
    </location>
</feature>
<feature type="transmembrane region" description="Helical" evidence="1">
    <location>
        <begin position="192"/>
        <end position="212"/>
    </location>
</feature>
<feature type="transmembrane region" description="Helical" evidence="1">
    <location>
        <begin position="130"/>
        <end position="148"/>
    </location>
</feature>
<reference evidence="2" key="1">
    <citation type="journal article" date="2020" name="Nature">
        <title>Giant virus diversity and host interactions through global metagenomics.</title>
        <authorList>
            <person name="Schulz F."/>
            <person name="Roux S."/>
            <person name="Paez-Espino D."/>
            <person name="Jungbluth S."/>
            <person name="Walsh D.A."/>
            <person name="Denef V.J."/>
            <person name="McMahon K.D."/>
            <person name="Konstantinidis K.T."/>
            <person name="Eloe-Fadrosh E.A."/>
            <person name="Kyrpides N.C."/>
            <person name="Woyke T."/>
        </authorList>
    </citation>
    <scope>NUCLEOTIDE SEQUENCE</scope>
    <source>
        <strain evidence="2">GVMAG-S-1040241-154</strain>
    </source>
</reference>
<organism evidence="2">
    <name type="scientific">viral metagenome</name>
    <dbReference type="NCBI Taxonomy" id="1070528"/>
    <lineage>
        <taxon>unclassified sequences</taxon>
        <taxon>metagenomes</taxon>
        <taxon>organismal metagenomes</taxon>
    </lineage>
</organism>
<dbReference type="EMBL" id="MN740684">
    <property type="protein sequence ID" value="QHU07225.1"/>
    <property type="molecule type" value="Genomic_DNA"/>
</dbReference>
<evidence type="ECO:0000313" key="2">
    <source>
        <dbReference type="EMBL" id="QHU07225.1"/>
    </source>
</evidence>
<feature type="transmembrane region" description="Helical" evidence="1">
    <location>
        <begin position="326"/>
        <end position="348"/>
    </location>
</feature>
<proteinExistence type="predicted"/>
<feature type="transmembrane region" description="Helical" evidence="1">
    <location>
        <begin position="20"/>
        <end position="42"/>
    </location>
</feature>
<accession>A0A6C0JN70</accession>
<evidence type="ECO:0000256" key="1">
    <source>
        <dbReference type="SAM" id="Phobius"/>
    </source>
</evidence>
<protein>
    <submittedName>
        <fullName evidence="2">Uncharacterized protein</fullName>
    </submittedName>
</protein>
<sequence length="1024" mass="122706">MDNTEIKINLYRINNKILKLIFYIIISIYLFIQFILLSNFLFKYFKSKNYGYLLEKICQTKNTEFESERFQLYNNIDEFKIEHNKKINYTLILSLILIYGIIYGMILSYIIYDFYYNIIITENNDIKKMFYYVLLSLSSIISIGYLPYYIGIKFDNIKNKILLEADDYLLNIFTILSVILLIVNYYKKFKSNYNNILLITLIITFYLIIYYIKKFINMYKNNIGNDNIIKNELNENDLLKNYIIEIFGLKYYYEKIEKNDDNNINYYIFLAQIFIIILIILFLINNIKNIFNFFKNYNLEQLLNCLFYRNNSICEYILYNAADSRLLYNIFSRPIIIIILLVIIIYSISVYNKYFNNFIITQPKIIYNGNIKLIDKEFNKLLHNDKIDYNTTTSIEKNVANAIQLVLYNEIFGKVLQYDKDSEYIEDYNEYIKHINFVPDFKYDFDKKDRIIKYSELEEYNIKKYLNNIFYENKTSKEKCDEMNINKYFLKKFIENIYFNDQINDGEKCSREELRKKKLKYKIYKSIKNIKNGYNYIGNSKFDNTKIEINNKIDINIDYSVISDITISEINDLLGKFDFGYNIKKILEIYYDEYINILKTNLFKIINQTGVNTEHPETGPDCKTIYEYKITKSIINDFIYNPANNNRINDIKNFIESKLCSTFNSINTKLEKFNYKENKKDKLETYIIKNYNVLNNENLNSIKKSDNISPGSTSALLESNDLFNDYTKKCFTDILVNILINHKIIRFVYSYYSLSDIDSILNKIKDTYDETINEKYIKYLKYLYTNLSNTYYNYKYNDENKLNKKDITNILIEIDYNNIKENINTIINKYNNDVDLINIYFEKNKIYRDNDFSDPGTANENTSITQTLFDSFEENQNYFTQHLDNKIKYISGITNIDEGVSEPIASEQTIIKDKLVNYYEMFRTLQYDILESLHYSNFNEINLSRILDNYKYFDKFEAVFEEFINDKDFVKLESETTSTIDIPTPQNSNDQKIKKLNADINTINILTIYIIVMYIIIIFSIKYI</sequence>
<dbReference type="AlphaFoldDB" id="A0A6C0JN70"/>
<keyword evidence="1" id="KW-1133">Transmembrane helix</keyword>
<feature type="transmembrane region" description="Helical" evidence="1">
    <location>
        <begin position="168"/>
        <end position="186"/>
    </location>
</feature>
<feature type="transmembrane region" description="Helical" evidence="1">
    <location>
        <begin position="1002"/>
        <end position="1021"/>
    </location>
</feature>
<keyword evidence="1" id="KW-0472">Membrane</keyword>
<feature type="transmembrane region" description="Helical" evidence="1">
    <location>
        <begin position="89"/>
        <end position="110"/>
    </location>
</feature>